<organism evidence="1 2">
    <name type="scientific">Sphingomonas baiyangensis</name>
    <dbReference type="NCBI Taxonomy" id="2572576"/>
    <lineage>
        <taxon>Bacteria</taxon>
        <taxon>Pseudomonadati</taxon>
        <taxon>Pseudomonadota</taxon>
        <taxon>Alphaproteobacteria</taxon>
        <taxon>Sphingomonadales</taxon>
        <taxon>Sphingomonadaceae</taxon>
        <taxon>Sphingomonas</taxon>
    </lineage>
</organism>
<proteinExistence type="predicted"/>
<protein>
    <submittedName>
        <fullName evidence="1">Uncharacterized protein</fullName>
    </submittedName>
</protein>
<name>A0A4U1L3D9_9SPHN</name>
<dbReference type="EMBL" id="SWKR01000002">
    <property type="protein sequence ID" value="TKD50615.1"/>
    <property type="molecule type" value="Genomic_DNA"/>
</dbReference>
<dbReference type="RefSeq" id="WP_136942558.1">
    <property type="nucleotide sequence ID" value="NZ_SWKR01000002.1"/>
</dbReference>
<gene>
    <name evidence="1" type="ORF">FBR43_07425</name>
</gene>
<comment type="caution">
    <text evidence="1">The sequence shown here is derived from an EMBL/GenBank/DDBJ whole genome shotgun (WGS) entry which is preliminary data.</text>
</comment>
<accession>A0A4U1L3D9</accession>
<reference evidence="1 2" key="1">
    <citation type="submission" date="2019-04" db="EMBL/GenBank/DDBJ databases">
        <authorList>
            <person name="Yang Y."/>
            <person name="Wei D."/>
        </authorList>
    </citation>
    <scope>NUCLEOTIDE SEQUENCE [LARGE SCALE GENOMIC DNA]</scope>
    <source>
        <strain evidence="1 2">L-1-4w-11</strain>
    </source>
</reference>
<dbReference type="OrthoDB" id="7206138at2"/>
<evidence type="ECO:0000313" key="2">
    <source>
        <dbReference type="Proteomes" id="UP000309138"/>
    </source>
</evidence>
<sequence length="83" mass="8935">MAFTQLDPPLPVHVIDRGAGLAFAVIDYGPEHNLIWVTALDANGEIWCAPNPKVRMQGNWTMGRARAAAVSSERDACMGDKAA</sequence>
<keyword evidence="2" id="KW-1185">Reference proteome</keyword>
<dbReference type="AlphaFoldDB" id="A0A4U1L3D9"/>
<evidence type="ECO:0000313" key="1">
    <source>
        <dbReference type="EMBL" id="TKD50615.1"/>
    </source>
</evidence>
<dbReference type="Proteomes" id="UP000309138">
    <property type="component" value="Unassembled WGS sequence"/>
</dbReference>